<reference evidence="3" key="1">
    <citation type="submission" date="2018-04" db="EMBL/GenBank/DDBJ databases">
        <title>Whole genome sequencing of Hypsizygus marmoreus.</title>
        <authorList>
            <person name="Choi I.-G."/>
            <person name="Min B."/>
            <person name="Kim J.-G."/>
            <person name="Kim S."/>
            <person name="Oh Y.-L."/>
            <person name="Kong W.-S."/>
            <person name="Park H."/>
            <person name="Jeong J."/>
            <person name="Song E.-S."/>
        </authorList>
    </citation>
    <scope>NUCLEOTIDE SEQUENCE [LARGE SCALE GENOMIC DNA]</scope>
    <source>
        <strain evidence="3">51987-8</strain>
    </source>
</reference>
<dbReference type="InParanoid" id="A0A369K0D2"/>
<evidence type="ECO:0000256" key="1">
    <source>
        <dbReference type="SAM" id="SignalP"/>
    </source>
</evidence>
<dbReference type="OrthoDB" id="74764at2759"/>
<feature type="chain" id="PRO_5016859537" description="DUF1996 domain-containing protein" evidence="1">
    <location>
        <begin position="21"/>
        <end position="606"/>
    </location>
</feature>
<dbReference type="EMBL" id="LUEZ02000040">
    <property type="protein sequence ID" value="RDB26227.1"/>
    <property type="molecule type" value="Genomic_DNA"/>
</dbReference>
<dbReference type="STRING" id="39966.A0A369K0D2"/>
<dbReference type="PANTHER" id="PTHR43662:SF3">
    <property type="entry name" value="DOMAIN PROTEIN, PUTATIVE (AFU_ORTHOLOGUE AFUA_6G11970)-RELATED"/>
    <property type="match status" value="1"/>
</dbReference>
<name>A0A369K0D2_HYPMA</name>
<dbReference type="AlphaFoldDB" id="A0A369K0D2"/>
<dbReference type="Pfam" id="PF09362">
    <property type="entry name" value="DUF1996"/>
    <property type="match status" value="1"/>
</dbReference>
<gene>
    <name evidence="3" type="ORF">Hypma_006286</name>
</gene>
<keyword evidence="4" id="KW-1185">Reference proteome</keyword>
<evidence type="ECO:0000313" key="3">
    <source>
        <dbReference type="EMBL" id="RDB26227.1"/>
    </source>
</evidence>
<feature type="domain" description="DUF1996" evidence="2">
    <location>
        <begin position="36"/>
        <end position="269"/>
    </location>
</feature>
<evidence type="ECO:0000313" key="4">
    <source>
        <dbReference type="Proteomes" id="UP000076154"/>
    </source>
</evidence>
<accession>A0A369K0D2</accession>
<organism evidence="3 4">
    <name type="scientific">Hypsizygus marmoreus</name>
    <name type="common">White beech mushroom</name>
    <name type="synonym">Agaricus marmoreus</name>
    <dbReference type="NCBI Taxonomy" id="39966"/>
    <lineage>
        <taxon>Eukaryota</taxon>
        <taxon>Fungi</taxon>
        <taxon>Dikarya</taxon>
        <taxon>Basidiomycota</taxon>
        <taxon>Agaricomycotina</taxon>
        <taxon>Agaricomycetes</taxon>
        <taxon>Agaricomycetidae</taxon>
        <taxon>Agaricales</taxon>
        <taxon>Tricholomatineae</taxon>
        <taxon>Lyophyllaceae</taxon>
        <taxon>Hypsizygus</taxon>
    </lineage>
</organism>
<dbReference type="PANTHER" id="PTHR43662">
    <property type="match status" value="1"/>
</dbReference>
<protein>
    <recommendedName>
        <fullName evidence="2">DUF1996 domain-containing protein</fullName>
    </recommendedName>
</protein>
<dbReference type="Proteomes" id="UP000076154">
    <property type="component" value="Unassembled WGS sequence"/>
</dbReference>
<dbReference type="InterPro" id="IPR018535">
    <property type="entry name" value="DUF1996"/>
</dbReference>
<keyword evidence="1" id="KW-0732">Signal</keyword>
<sequence length="606" mass="65254">MAPPFVKALTVLLSVSASNAYWLMGINNFITTERLDPIVNPDGVSGHVHSVLGGSNFGASNVTTARLRQSECTSIPIPEDKSNYWFPHLYFQWANGSFTSLTGGAVMTPSDYLFDDKPGTTTAFPDDFRMISGNPTTRAYDPNSHEQSAISFLCLDFNGVTTEHKGLPNKPCPSGVRAQVNFQSCWDGKNIDSPDHKSHVAYRSEGADKGSCKDPRFPVTLPRIFIEVYWGSNEFDKYRFQAMNTTQPFVYSYGDRTGYGYHADFINGWDKGVLQNAVDKCNCNIYGDPTCCVDKGIFHIEKEKKCFITKSVDEVVTGTIPRLPGNNPVQEEGPRAVMYSDTVIPGIIKPVYVYTSGKPTATGKVVIPPSTIAGGFTSSSTTLTSTTTKPTPTTISVSSTTVKVPTTTPVTTSSTSLSTKLSSTVYVTSSKTFIVTVPTSSTSVTTKLPDQKPTTVKGIATIVPNVTISSTVKPITTTRFSTVISSTVKPISITPSSTVIPSTIKPITTSSIAISTAKSTTVKSSSTLLFNSTVHSTTATIKSTSTSLSPAVVTPTTVNGPVYQTATITDASGHPFHTCVDTPKNLKSHLQKFRNKGHGLHRLHHE</sequence>
<evidence type="ECO:0000259" key="2">
    <source>
        <dbReference type="Pfam" id="PF09362"/>
    </source>
</evidence>
<comment type="caution">
    <text evidence="3">The sequence shown here is derived from an EMBL/GenBank/DDBJ whole genome shotgun (WGS) entry which is preliminary data.</text>
</comment>
<proteinExistence type="predicted"/>
<feature type="signal peptide" evidence="1">
    <location>
        <begin position="1"/>
        <end position="20"/>
    </location>
</feature>